<feature type="chain" id="PRO_5004208415" description="DUF2147 domain-containing protein" evidence="1">
    <location>
        <begin position="22"/>
        <end position="144"/>
    </location>
</feature>
<feature type="signal peptide" evidence="1">
    <location>
        <begin position="1"/>
        <end position="21"/>
    </location>
</feature>
<keyword evidence="4" id="KW-1185">Reference proteome</keyword>
<dbReference type="EMBL" id="CP000248">
    <property type="protein sequence ID" value="ABD26038.1"/>
    <property type="molecule type" value="Genomic_DNA"/>
</dbReference>
<organism evidence="3 4">
    <name type="scientific">Novosphingobium aromaticivorans (strain ATCC 700278 / DSM 12444 / CCUG 56034 / CIP 105152 / NBRC 16084 / F199)</name>
    <dbReference type="NCBI Taxonomy" id="279238"/>
    <lineage>
        <taxon>Bacteria</taxon>
        <taxon>Pseudomonadati</taxon>
        <taxon>Pseudomonadota</taxon>
        <taxon>Alphaproteobacteria</taxon>
        <taxon>Sphingomonadales</taxon>
        <taxon>Sphingomonadaceae</taxon>
        <taxon>Novosphingobium</taxon>
    </lineage>
</organism>
<name>Q2G7Y5_NOVAD</name>
<evidence type="ECO:0000256" key="1">
    <source>
        <dbReference type="SAM" id="SignalP"/>
    </source>
</evidence>
<keyword evidence="1" id="KW-0732">Signal</keyword>
<reference evidence="4" key="1">
    <citation type="submission" date="2006-01" db="EMBL/GenBank/DDBJ databases">
        <title>Complete sequence of Novosphingobium aromaticivorans DSM 12444.</title>
        <authorList>
            <consortium name="US DOE Joint Genome Institute"/>
            <person name="Copeland A."/>
            <person name="Lucas S."/>
            <person name="Lapidus A."/>
            <person name="Barry K."/>
            <person name="Detter J.C."/>
            <person name="Glavina T."/>
            <person name="Hammon N."/>
            <person name="Israni S."/>
            <person name="Pitluck S."/>
            <person name="Chain P."/>
            <person name="Malfatti S."/>
            <person name="Shin M."/>
            <person name="Vergez L."/>
            <person name="Schmutz J."/>
            <person name="Larimer F."/>
            <person name="Land M."/>
            <person name="Kyrpides N."/>
            <person name="Ivanova N."/>
            <person name="Fredrickson J."/>
            <person name="Balkwill D."/>
            <person name="Romine M.F."/>
            <person name="Richardson P."/>
        </authorList>
    </citation>
    <scope>NUCLEOTIDE SEQUENCE [LARGE SCALE GENOMIC DNA]</scope>
    <source>
        <strain evidence="4">ATCC 700278 / DSM 12444 / CCUG 56034 / CIP 105152 / NBRC 16084 / F199</strain>
    </source>
</reference>
<dbReference type="HOGENOM" id="CLU_108869_1_0_5"/>
<dbReference type="STRING" id="279238.Saro_1598"/>
<dbReference type="Proteomes" id="UP000009134">
    <property type="component" value="Chromosome"/>
</dbReference>
<sequence>MRTFTAAILLACLIAPASAPAGAVAQPSGDPVTGLWINPYHSVAVRNHFCGNALCGQVVWASPDAQADAHESGVSNLIGLDLLQNYHAHSPGTWKGVVLVPDMGRKFSSQIEVLSPSRIRISGCILHGLICKSQVWTRIGELPR</sequence>
<evidence type="ECO:0000313" key="3">
    <source>
        <dbReference type="EMBL" id="ABD26038.1"/>
    </source>
</evidence>
<evidence type="ECO:0000259" key="2">
    <source>
        <dbReference type="Pfam" id="PF09917"/>
    </source>
</evidence>
<dbReference type="PANTHER" id="PTHR36919">
    <property type="entry name" value="BLR1215 PROTEIN"/>
    <property type="match status" value="1"/>
</dbReference>
<dbReference type="eggNOG" id="COG4731">
    <property type="taxonomic scope" value="Bacteria"/>
</dbReference>
<dbReference type="KEGG" id="nar:Saro_1598"/>
<protein>
    <recommendedName>
        <fullName evidence="2">DUF2147 domain-containing protein</fullName>
    </recommendedName>
</protein>
<dbReference type="AlphaFoldDB" id="Q2G7Y5"/>
<feature type="domain" description="DUF2147" evidence="2">
    <location>
        <begin position="34"/>
        <end position="138"/>
    </location>
</feature>
<evidence type="ECO:0000313" key="4">
    <source>
        <dbReference type="Proteomes" id="UP000009134"/>
    </source>
</evidence>
<dbReference type="Gene3D" id="2.40.128.520">
    <property type="match status" value="1"/>
</dbReference>
<gene>
    <name evidence="3" type="ordered locus">Saro_1598</name>
</gene>
<dbReference type="PANTHER" id="PTHR36919:SF2">
    <property type="entry name" value="BLL6627 PROTEIN"/>
    <property type="match status" value="1"/>
</dbReference>
<accession>Q2G7Y5</accession>
<dbReference type="Pfam" id="PF09917">
    <property type="entry name" value="DUF2147"/>
    <property type="match status" value="1"/>
</dbReference>
<dbReference type="InterPro" id="IPR019223">
    <property type="entry name" value="DUF2147"/>
</dbReference>
<proteinExistence type="predicted"/>
<dbReference type="RefSeq" id="WP_011445248.1">
    <property type="nucleotide sequence ID" value="NC_007794.1"/>
</dbReference>